<dbReference type="Pfam" id="PF01047">
    <property type="entry name" value="MarR"/>
    <property type="match status" value="1"/>
</dbReference>
<dbReference type="GO" id="GO:0003700">
    <property type="term" value="F:DNA-binding transcription factor activity"/>
    <property type="evidence" value="ECO:0007669"/>
    <property type="project" value="InterPro"/>
</dbReference>
<feature type="domain" description="HTH marR-type" evidence="4">
    <location>
        <begin position="4"/>
        <end position="136"/>
    </location>
</feature>
<evidence type="ECO:0000256" key="2">
    <source>
        <dbReference type="ARBA" id="ARBA00023125"/>
    </source>
</evidence>
<dbReference type="Gene3D" id="1.10.10.10">
    <property type="entry name" value="Winged helix-like DNA-binding domain superfamily/Winged helix DNA-binding domain"/>
    <property type="match status" value="1"/>
</dbReference>
<evidence type="ECO:0000313" key="6">
    <source>
        <dbReference type="Proteomes" id="UP000000378"/>
    </source>
</evidence>
<dbReference type="STRING" id="643648.Slip_0873"/>
<dbReference type="eggNOG" id="COG1846">
    <property type="taxonomic scope" value="Bacteria"/>
</dbReference>
<dbReference type="KEGG" id="slp:Slip_0873"/>
<reference evidence="5 6" key="2">
    <citation type="journal article" date="2010" name="Stand. Genomic Sci.">
        <title>Complete genome sequence of Syntrophothermus lipocalidus type strain (TGB-C1).</title>
        <authorList>
            <person name="Djao O.D."/>
            <person name="Zhang X."/>
            <person name="Lucas S."/>
            <person name="Lapidus A."/>
            <person name="Del Rio T.G."/>
            <person name="Nolan M."/>
            <person name="Tice H."/>
            <person name="Cheng J.F."/>
            <person name="Han C."/>
            <person name="Tapia R."/>
            <person name="Goodwin L."/>
            <person name="Pitluck S."/>
            <person name="Liolios K."/>
            <person name="Ivanova N."/>
            <person name="Mavromatis K."/>
            <person name="Mikhailova N."/>
            <person name="Ovchinnikova G."/>
            <person name="Pati A."/>
            <person name="Brambilla E."/>
            <person name="Chen A."/>
            <person name="Palaniappan K."/>
            <person name="Land M."/>
            <person name="Hauser L."/>
            <person name="Chang Y.J."/>
            <person name="Jeffries C.D."/>
            <person name="Rohde M."/>
            <person name="Sikorski J."/>
            <person name="Spring S."/>
            <person name="Goker M."/>
            <person name="Detter J.C."/>
            <person name="Woyke T."/>
            <person name="Bristow J."/>
            <person name="Eisen J.A."/>
            <person name="Markowitz V."/>
            <person name="Hugenholtz P."/>
            <person name="Kyrpides N.C."/>
            <person name="Klenk H.P."/>
        </authorList>
    </citation>
    <scope>NUCLEOTIDE SEQUENCE [LARGE SCALE GENOMIC DNA]</scope>
    <source>
        <strain evidence="6">DSM 12680 / TGB-C1</strain>
    </source>
</reference>
<dbReference type="InterPro" id="IPR000835">
    <property type="entry name" value="HTH_MarR-typ"/>
</dbReference>
<dbReference type="InterPro" id="IPR023187">
    <property type="entry name" value="Tscrpt_reg_MarR-type_CS"/>
</dbReference>
<dbReference type="GO" id="GO:0003677">
    <property type="term" value="F:DNA binding"/>
    <property type="evidence" value="ECO:0007669"/>
    <property type="project" value="UniProtKB-KW"/>
</dbReference>
<reference evidence="6" key="1">
    <citation type="journal article" date="2010" name="Stand. Genomic Sci.">
        <title>Complete genome sequence of Syntrophothermus lipocalidus type strain (TGB-C1T).</title>
        <authorList>
            <consortium name="US DOE Joint Genome Institute (JGI-PGF)"/>
            <person name="Djao O."/>
            <person name="Zhang X."/>
            <person name="Lucas S."/>
            <person name="Lapidus A."/>
            <person name="Glavina Del Rio T."/>
            <person name="Nolan M."/>
            <person name="Tice H."/>
            <person name="Cheng J."/>
            <person name="Han C."/>
            <person name="Tapia R."/>
            <person name="Goodwin L."/>
            <person name="Pitluck S."/>
            <person name="Liolios K."/>
            <person name="Ivanova N."/>
            <person name="Mavromatis K."/>
            <person name="Mikhailova N."/>
            <person name="Ovchinnikova G."/>
            <person name="Pati A."/>
            <person name="Brambilla E."/>
            <person name="Chen A."/>
            <person name="Palaniappan K."/>
            <person name="Land M."/>
            <person name="Hauser L."/>
            <person name="Chang Y."/>
            <person name="Jeffries C."/>
            <person name="Rohde M."/>
            <person name="Sikorski J."/>
            <person name="Spring S."/>
            <person name="Goker M."/>
            <person name="Detter J."/>
            <person name="Woyke T."/>
            <person name="Bristow J."/>
            <person name="Eisen J."/>
            <person name="Markowitz V."/>
            <person name="Hugenholtz P."/>
            <person name="Kyrpides N."/>
            <person name="Klenk H."/>
        </authorList>
    </citation>
    <scope>NUCLEOTIDE SEQUENCE [LARGE SCALE GENOMIC DNA]</scope>
    <source>
        <strain evidence="6">DSM 12680 / TGB-C1</strain>
    </source>
</reference>
<keyword evidence="6" id="KW-1185">Reference proteome</keyword>
<dbReference type="PRINTS" id="PR00598">
    <property type="entry name" value="HTHMARR"/>
</dbReference>
<dbReference type="OrthoDB" id="9799663at2"/>
<dbReference type="PROSITE" id="PS50995">
    <property type="entry name" value="HTH_MARR_2"/>
    <property type="match status" value="1"/>
</dbReference>
<dbReference type="HOGENOM" id="CLU_083287_18_6_9"/>
<proteinExistence type="predicted"/>
<gene>
    <name evidence="5" type="ordered locus">Slip_0873</name>
</gene>
<dbReference type="InterPro" id="IPR036388">
    <property type="entry name" value="WH-like_DNA-bd_sf"/>
</dbReference>
<accession>D7CLR8</accession>
<organism evidence="5 6">
    <name type="scientific">Syntrophothermus lipocalidus (strain DSM 12680 / TGB-C1)</name>
    <dbReference type="NCBI Taxonomy" id="643648"/>
    <lineage>
        <taxon>Bacteria</taxon>
        <taxon>Bacillati</taxon>
        <taxon>Bacillota</taxon>
        <taxon>Clostridia</taxon>
        <taxon>Eubacteriales</taxon>
        <taxon>Syntrophomonadaceae</taxon>
        <taxon>Syntrophothermus</taxon>
    </lineage>
</organism>
<evidence type="ECO:0000259" key="4">
    <source>
        <dbReference type="PROSITE" id="PS50995"/>
    </source>
</evidence>
<dbReference type="Proteomes" id="UP000000378">
    <property type="component" value="Chromosome"/>
</dbReference>
<protein>
    <submittedName>
        <fullName evidence="5">Transcriptional regulator, MarR family</fullName>
    </submittedName>
</protein>
<dbReference type="RefSeq" id="WP_013175055.1">
    <property type="nucleotide sequence ID" value="NC_014220.1"/>
</dbReference>
<sequence length="141" mass="15991">MELEQCVNFVLTKAQNAVHQLFKAELAPYGVTPGQYGVLRCLWDQNGMTAKQLADRLSLDGSTITGILDRMEQRGLIERHTDPKDRRALKVMLTEHGLRLKEPLTKAIEEANRKALRSFSQEQAQLLKKLLDEISETTTTK</sequence>
<dbReference type="PROSITE" id="PS01117">
    <property type="entry name" value="HTH_MARR_1"/>
    <property type="match status" value="1"/>
</dbReference>
<dbReference type="SUPFAM" id="SSF46785">
    <property type="entry name" value="Winged helix' DNA-binding domain"/>
    <property type="match status" value="1"/>
</dbReference>
<dbReference type="AlphaFoldDB" id="D7CLR8"/>
<dbReference type="SMART" id="SM00347">
    <property type="entry name" value="HTH_MARR"/>
    <property type="match status" value="1"/>
</dbReference>
<dbReference type="PANTHER" id="PTHR42756:SF1">
    <property type="entry name" value="TRANSCRIPTIONAL REPRESSOR OF EMRAB OPERON"/>
    <property type="match status" value="1"/>
</dbReference>
<evidence type="ECO:0000256" key="3">
    <source>
        <dbReference type="ARBA" id="ARBA00023163"/>
    </source>
</evidence>
<keyword evidence="2" id="KW-0238">DNA-binding</keyword>
<evidence type="ECO:0000313" key="5">
    <source>
        <dbReference type="EMBL" id="ADI01653.1"/>
    </source>
</evidence>
<keyword evidence="1" id="KW-0805">Transcription regulation</keyword>
<name>D7CLR8_SYNLT</name>
<dbReference type="PANTHER" id="PTHR42756">
    <property type="entry name" value="TRANSCRIPTIONAL REGULATOR, MARR"/>
    <property type="match status" value="1"/>
</dbReference>
<evidence type="ECO:0000256" key="1">
    <source>
        <dbReference type="ARBA" id="ARBA00023015"/>
    </source>
</evidence>
<keyword evidence="3" id="KW-0804">Transcription</keyword>
<dbReference type="InterPro" id="IPR036390">
    <property type="entry name" value="WH_DNA-bd_sf"/>
</dbReference>
<dbReference type="EMBL" id="CP002048">
    <property type="protein sequence ID" value="ADI01653.1"/>
    <property type="molecule type" value="Genomic_DNA"/>
</dbReference>